<dbReference type="PANTHER" id="PTHR45818">
    <property type="entry name" value="PROTEIN VAV"/>
    <property type="match status" value="1"/>
</dbReference>
<dbReference type="Pfam" id="PF00017">
    <property type="entry name" value="SH2"/>
    <property type="match status" value="1"/>
</dbReference>
<dbReference type="SUPFAM" id="SSF55550">
    <property type="entry name" value="SH2 domain"/>
    <property type="match status" value="1"/>
</dbReference>
<feature type="region of interest" description="Disordered" evidence="4">
    <location>
        <begin position="236"/>
        <end position="299"/>
    </location>
</feature>
<dbReference type="RefSeq" id="XP_014160569.1">
    <property type="nucleotide sequence ID" value="XM_014305094.1"/>
</dbReference>
<keyword evidence="2" id="KW-0862">Zinc</keyword>
<feature type="domain" description="SH2" evidence="5">
    <location>
        <begin position="381"/>
        <end position="491"/>
    </location>
</feature>
<feature type="region of interest" description="Disordered" evidence="4">
    <location>
        <begin position="329"/>
        <end position="362"/>
    </location>
</feature>
<organism evidence="7 8">
    <name type="scientific">Sphaeroforma arctica JP610</name>
    <dbReference type="NCBI Taxonomy" id="667725"/>
    <lineage>
        <taxon>Eukaryota</taxon>
        <taxon>Ichthyosporea</taxon>
        <taxon>Ichthyophonida</taxon>
        <taxon>Sphaeroforma</taxon>
    </lineage>
</organism>
<dbReference type="SUPFAM" id="SSF57889">
    <property type="entry name" value="Cysteine-rich domain"/>
    <property type="match status" value="2"/>
</dbReference>
<accession>A0A0L0GCD6</accession>
<evidence type="ECO:0000313" key="8">
    <source>
        <dbReference type="Proteomes" id="UP000054560"/>
    </source>
</evidence>
<reference evidence="7 8" key="1">
    <citation type="submission" date="2011-02" db="EMBL/GenBank/DDBJ databases">
        <title>The Genome Sequence of Sphaeroforma arctica JP610.</title>
        <authorList>
            <consortium name="The Broad Institute Genome Sequencing Platform"/>
            <person name="Russ C."/>
            <person name="Cuomo C."/>
            <person name="Young S.K."/>
            <person name="Zeng Q."/>
            <person name="Gargeya S."/>
            <person name="Alvarado L."/>
            <person name="Berlin A."/>
            <person name="Chapman S.B."/>
            <person name="Chen Z."/>
            <person name="Freedman E."/>
            <person name="Gellesch M."/>
            <person name="Goldberg J."/>
            <person name="Griggs A."/>
            <person name="Gujja S."/>
            <person name="Heilman E."/>
            <person name="Heiman D."/>
            <person name="Howarth C."/>
            <person name="Mehta T."/>
            <person name="Neiman D."/>
            <person name="Pearson M."/>
            <person name="Roberts A."/>
            <person name="Saif S."/>
            <person name="Shea T."/>
            <person name="Shenoy N."/>
            <person name="Sisk P."/>
            <person name="Stolte C."/>
            <person name="Sykes S."/>
            <person name="White J."/>
            <person name="Yandava C."/>
            <person name="Burger G."/>
            <person name="Gray M.W."/>
            <person name="Holland P.W.H."/>
            <person name="King N."/>
            <person name="Lang F.B.F."/>
            <person name="Roger A.J."/>
            <person name="Ruiz-Trillo I."/>
            <person name="Haas B."/>
            <person name="Nusbaum C."/>
            <person name="Birren B."/>
        </authorList>
    </citation>
    <scope>NUCLEOTIDE SEQUENCE [LARGE SCALE GENOMIC DNA]</scope>
    <source>
        <strain evidence="7 8">JP610</strain>
    </source>
</reference>
<sequence>MLQDIVSPVAVEAKSVSDDALRHQWREADFSSIMFCSLCDKMISTISERGVKCGECDFTVHARCLEKTPDLCPERLLDVDMALLPTLSEKPPPRCLEKNYPRLIDVLLYPPNMHTFRAHRYTKPTCCTVCSKMLSGTRSQGMKCIDCDYNIHAQCYNGLRPCCLAPRLKPQKRDPGLRVLPLASRSSPRSTSAGAMSTRLGTLQPMLTPKSDPALSVTPAILLMQASSADSLLRATALQQQQEKPPPRPKRAMSASVLPVARGEDHSKNVDSTGENVRKAPSPKPRPHPHTSSDGYTDIKPFRSAAMHTNVSPPVPARPSRLLGVLEAKERPVSTSSIPQSHDKSPQPHHTRTHSDTSGSVRNITTLETAASGATGVLDGWKCSVIGGVYVEQMDKKEAEAFLITVGGAEGDYLVRSSASSEGSITVSFVTDKRVCHTRVHKESAKVYIVPDKKFDSVAELLNFHQKEPIELHSKTTENSVSVVLNRELPVRTY</sequence>
<dbReference type="AlphaFoldDB" id="A0A0L0GCD6"/>
<protein>
    <recommendedName>
        <fullName evidence="9">Phorbol-ester/DAG-type domain-containing protein</fullName>
    </recommendedName>
</protein>
<name>A0A0L0GCD6_9EUKA</name>
<feature type="domain" description="Phorbol-ester/DAG-type" evidence="6">
    <location>
        <begin position="22"/>
        <end position="72"/>
    </location>
</feature>
<dbReference type="InterPro" id="IPR046349">
    <property type="entry name" value="C1-like_sf"/>
</dbReference>
<dbReference type="InterPro" id="IPR000980">
    <property type="entry name" value="SH2"/>
</dbReference>
<keyword evidence="8" id="KW-1185">Reference proteome</keyword>
<dbReference type="Proteomes" id="UP000054560">
    <property type="component" value="Unassembled WGS sequence"/>
</dbReference>
<feature type="region of interest" description="Disordered" evidence="4">
    <location>
        <begin position="174"/>
        <end position="196"/>
    </location>
</feature>
<dbReference type="PANTHER" id="PTHR45818:SF3">
    <property type="entry name" value="PROTEIN VAV"/>
    <property type="match status" value="1"/>
</dbReference>
<feature type="compositionally biased region" description="Polar residues" evidence="4">
    <location>
        <begin position="184"/>
        <end position="196"/>
    </location>
</feature>
<dbReference type="CDD" id="cd00173">
    <property type="entry name" value="SH2"/>
    <property type="match status" value="1"/>
</dbReference>
<dbReference type="PROSITE" id="PS00479">
    <property type="entry name" value="ZF_DAG_PE_1"/>
    <property type="match status" value="2"/>
</dbReference>
<evidence type="ECO:0000256" key="1">
    <source>
        <dbReference type="ARBA" id="ARBA00022723"/>
    </source>
</evidence>
<dbReference type="OrthoDB" id="63267at2759"/>
<evidence type="ECO:0000313" key="7">
    <source>
        <dbReference type="EMBL" id="KNC86667.1"/>
    </source>
</evidence>
<evidence type="ECO:0000259" key="6">
    <source>
        <dbReference type="PROSITE" id="PS50081"/>
    </source>
</evidence>
<feature type="domain" description="Phorbol-ester/DAG-type" evidence="6">
    <location>
        <begin position="113"/>
        <end position="163"/>
    </location>
</feature>
<dbReference type="Gene3D" id="3.30.60.20">
    <property type="match status" value="2"/>
</dbReference>
<keyword evidence="3" id="KW-0727">SH2 domain</keyword>
<evidence type="ECO:0000256" key="2">
    <source>
        <dbReference type="ARBA" id="ARBA00022833"/>
    </source>
</evidence>
<evidence type="ECO:0000256" key="3">
    <source>
        <dbReference type="PROSITE-ProRule" id="PRU00191"/>
    </source>
</evidence>
<dbReference type="InterPro" id="IPR002219">
    <property type="entry name" value="PKC_DAG/PE"/>
</dbReference>
<dbReference type="SMART" id="SM00109">
    <property type="entry name" value="C1"/>
    <property type="match status" value="2"/>
</dbReference>
<dbReference type="PROSITE" id="PS50001">
    <property type="entry name" value="SH2"/>
    <property type="match status" value="1"/>
</dbReference>
<dbReference type="GO" id="GO:0005085">
    <property type="term" value="F:guanyl-nucleotide exchange factor activity"/>
    <property type="evidence" value="ECO:0007669"/>
    <property type="project" value="TreeGrafter"/>
</dbReference>
<dbReference type="eggNOG" id="KOG4236">
    <property type="taxonomic scope" value="Eukaryota"/>
</dbReference>
<dbReference type="GO" id="GO:0005737">
    <property type="term" value="C:cytoplasm"/>
    <property type="evidence" value="ECO:0007669"/>
    <property type="project" value="TreeGrafter"/>
</dbReference>
<dbReference type="InterPro" id="IPR036860">
    <property type="entry name" value="SH2_dom_sf"/>
</dbReference>
<dbReference type="GO" id="GO:0046872">
    <property type="term" value="F:metal ion binding"/>
    <property type="evidence" value="ECO:0007669"/>
    <property type="project" value="UniProtKB-KW"/>
</dbReference>
<dbReference type="SMART" id="SM00252">
    <property type="entry name" value="SH2"/>
    <property type="match status" value="1"/>
</dbReference>
<gene>
    <name evidence="7" type="ORF">SARC_01204</name>
</gene>
<evidence type="ECO:0008006" key="9">
    <source>
        <dbReference type="Google" id="ProtNLM"/>
    </source>
</evidence>
<dbReference type="EMBL" id="KQ241642">
    <property type="protein sequence ID" value="KNC86667.1"/>
    <property type="molecule type" value="Genomic_DNA"/>
</dbReference>
<evidence type="ECO:0000256" key="4">
    <source>
        <dbReference type="SAM" id="MobiDB-lite"/>
    </source>
</evidence>
<proteinExistence type="predicted"/>
<dbReference type="PROSITE" id="PS50081">
    <property type="entry name" value="ZF_DAG_PE_2"/>
    <property type="match status" value="2"/>
</dbReference>
<dbReference type="Pfam" id="PF00130">
    <property type="entry name" value="C1_1"/>
    <property type="match status" value="2"/>
</dbReference>
<evidence type="ECO:0000259" key="5">
    <source>
        <dbReference type="PROSITE" id="PS50001"/>
    </source>
</evidence>
<dbReference type="CDD" id="cd00029">
    <property type="entry name" value="C1"/>
    <property type="match status" value="1"/>
</dbReference>
<keyword evidence="1" id="KW-0479">Metal-binding</keyword>
<dbReference type="Gene3D" id="3.30.505.10">
    <property type="entry name" value="SH2 domain"/>
    <property type="match status" value="1"/>
</dbReference>
<dbReference type="GeneID" id="25901708"/>